<name>A0A3S4B9I0_9PEZI</name>
<evidence type="ECO:0000256" key="1">
    <source>
        <dbReference type="SAM" id="MobiDB-lite"/>
    </source>
</evidence>
<reference evidence="2 3" key="1">
    <citation type="submission" date="2018-04" db="EMBL/GenBank/DDBJ databases">
        <authorList>
            <person name="Huttner S."/>
            <person name="Dainat J."/>
        </authorList>
    </citation>
    <scope>NUCLEOTIDE SEQUENCE [LARGE SCALE GENOMIC DNA]</scope>
</reference>
<accession>A0A3S4B9I0</accession>
<feature type="region of interest" description="Disordered" evidence="1">
    <location>
        <begin position="1"/>
        <end position="21"/>
    </location>
</feature>
<dbReference type="EMBL" id="OUUZ01000015">
    <property type="protein sequence ID" value="SPQ25505.1"/>
    <property type="molecule type" value="Genomic_DNA"/>
</dbReference>
<dbReference type="AlphaFoldDB" id="A0A3S4B9I0"/>
<sequence>MDAREITSGAATRPGHAAELPPSPFIGLSAAQVADGAAWRPEERVLLVLDERSAEDYTALLVTTETEDGPGLLTPWPIVIGVIQA</sequence>
<evidence type="ECO:0000313" key="2">
    <source>
        <dbReference type="EMBL" id="SPQ25505.1"/>
    </source>
</evidence>
<evidence type="ECO:0000313" key="3">
    <source>
        <dbReference type="Proteomes" id="UP000289323"/>
    </source>
</evidence>
<organism evidence="2 3">
    <name type="scientific">Thermothielavioides terrestris</name>
    <dbReference type="NCBI Taxonomy" id="2587410"/>
    <lineage>
        <taxon>Eukaryota</taxon>
        <taxon>Fungi</taxon>
        <taxon>Dikarya</taxon>
        <taxon>Ascomycota</taxon>
        <taxon>Pezizomycotina</taxon>
        <taxon>Sordariomycetes</taxon>
        <taxon>Sordariomycetidae</taxon>
        <taxon>Sordariales</taxon>
        <taxon>Chaetomiaceae</taxon>
        <taxon>Thermothielavioides</taxon>
    </lineage>
</organism>
<protein>
    <submittedName>
        <fullName evidence="2">B81f6a15-bdbc-4816-9183-1466a2078dec</fullName>
    </submittedName>
</protein>
<proteinExistence type="predicted"/>
<dbReference type="Proteomes" id="UP000289323">
    <property type="component" value="Unassembled WGS sequence"/>
</dbReference>
<gene>
    <name evidence="2" type="ORF">TT172_LOCUS7924</name>
</gene>